<dbReference type="SUPFAM" id="SSF143744">
    <property type="entry name" value="GlcG-like"/>
    <property type="match status" value="1"/>
</dbReference>
<dbReference type="Proteomes" id="UP001430848">
    <property type="component" value="Unassembled WGS sequence"/>
</dbReference>
<organism evidence="2 3">
    <name type="scientific">Diaporthe eres</name>
    <name type="common">Phomopsis oblonga</name>
    <dbReference type="NCBI Taxonomy" id="83184"/>
    <lineage>
        <taxon>Eukaryota</taxon>
        <taxon>Fungi</taxon>
        <taxon>Dikarya</taxon>
        <taxon>Ascomycota</taxon>
        <taxon>Pezizomycotina</taxon>
        <taxon>Sordariomycetes</taxon>
        <taxon>Sordariomycetidae</taxon>
        <taxon>Diaporthales</taxon>
        <taxon>Diaporthaceae</taxon>
        <taxon>Diaporthe</taxon>
        <taxon>Diaporthe eres species complex</taxon>
    </lineage>
</organism>
<accession>A0ABR1PMP0</accession>
<sequence>MKGRKTQAADGHPIKPPTNSIDQSNITHTMPATTTIPTLTISAAKAATAAAEAKAASIGVPMNIAIVDSGTHLLSFTRMDGAKLTSVAIAIDKAFTAAGHKIPTSSYREAVWPGGPAYGINGTNGGRFNVIGGGVPVIGPGGEVLGAVGCSTGTPAQDEVVARAGVEAVEKLVRDEAGPGAPKAKL</sequence>
<keyword evidence="3" id="KW-1185">Reference proteome</keyword>
<name>A0ABR1PMP0_DIAER</name>
<dbReference type="InterPro" id="IPR052517">
    <property type="entry name" value="GlcG_carb_metab_protein"/>
</dbReference>
<proteinExistence type="predicted"/>
<dbReference type="InterPro" id="IPR038084">
    <property type="entry name" value="PduO/GlcC-like_sf"/>
</dbReference>
<protein>
    <recommendedName>
        <fullName evidence="4">Ethanolamine utilization protein eutT</fullName>
    </recommendedName>
</protein>
<dbReference type="Pfam" id="PF03928">
    <property type="entry name" value="HbpS-like"/>
    <property type="match status" value="1"/>
</dbReference>
<evidence type="ECO:0000313" key="2">
    <source>
        <dbReference type="EMBL" id="KAK7740348.1"/>
    </source>
</evidence>
<dbReference type="PANTHER" id="PTHR34309">
    <property type="entry name" value="SLR1406 PROTEIN"/>
    <property type="match status" value="1"/>
</dbReference>
<dbReference type="Gene3D" id="3.30.450.150">
    <property type="entry name" value="Haem-degrading domain"/>
    <property type="match status" value="1"/>
</dbReference>
<dbReference type="InterPro" id="IPR005624">
    <property type="entry name" value="PduO/GlcC-like"/>
</dbReference>
<comment type="caution">
    <text evidence="2">The sequence shown here is derived from an EMBL/GenBank/DDBJ whole genome shotgun (WGS) entry which is preliminary data.</text>
</comment>
<evidence type="ECO:0000313" key="3">
    <source>
        <dbReference type="Proteomes" id="UP001430848"/>
    </source>
</evidence>
<evidence type="ECO:0008006" key="4">
    <source>
        <dbReference type="Google" id="ProtNLM"/>
    </source>
</evidence>
<feature type="region of interest" description="Disordered" evidence="1">
    <location>
        <begin position="1"/>
        <end position="25"/>
    </location>
</feature>
<reference evidence="2 3" key="1">
    <citation type="submission" date="2024-02" db="EMBL/GenBank/DDBJ databases">
        <title>De novo assembly and annotation of 12 fungi associated with fruit tree decline syndrome in Ontario, Canada.</title>
        <authorList>
            <person name="Sulman M."/>
            <person name="Ellouze W."/>
            <person name="Ilyukhin E."/>
        </authorList>
    </citation>
    <scope>NUCLEOTIDE SEQUENCE [LARGE SCALE GENOMIC DNA]</scope>
    <source>
        <strain evidence="2 3">M169</strain>
    </source>
</reference>
<dbReference type="EMBL" id="JAKNSF020000003">
    <property type="protein sequence ID" value="KAK7740348.1"/>
    <property type="molecule type" value="Genomic_DNA"/>
</dbReference>
<gene>
    <name evidence="2" type="ORF">SLS63_001551</name>
</gene>
<evidence type="ECO:0000256" key="1">
    <source>
        <dbReference type="SAM" id="MobiDB-lite"/>
    </source>
</evidence>
<dbReference type="PANTHER" id="PTHR34309:SF1">
    <property type="entry name" value="PROTEIN GLCG"/>
    <property type="match status" value="1"/>
</dbReference>